<sequence>MTRKIYIVSTLIIVILIGFVGGVVDILLSDSVIEVANKLGYPLYFFTMLGVLKIIGGAMLLLPKKLDKIRDLAYAGFALDFLFASYSHYSSKSSIEEIIIPLIFLVILAISFFLKNKTTLFRSSEL</sequence>
<organism evidence="6 7">
    <name type="scientific">Malaciobacter halophilus</name>
    <dbReference type="NCBI Taxonomy" id="197482"/>
    <lineage>
        <taxon>Bacteria</taxon>
        <taxon>Pseudomonadati</taxon>
        <taxon>Campylobacterota</taxon>
        <taxon>Epsilonproteobacteria</taxon>
        <taxon>Campylobacterales</taxon>
        <taxon>Arcobacteraceae</taxon>
        <taxon>Malaciobacter</taxon>
    </lineage>
</organism>
<dbReference type="Proteomes" id="UP000233248">
    <property type="component" value="Unassembled WGS sequence"/>
</dbReference>
<feature type="transmembrane region" description="Helical" evidence="5">
    <location>
        <begin position="98"/>
        <end position="114"/>
    </location>
</feature>
<evidence type="ECO:0000256" key="4">
    <source>
        <dbReference type="ARBA" id="ARBA00023136"/>
    </source>
</evidence>
<protein>
    <recommendedName>
        <fullName evidence="8">DoxX family protein</fullName>
    </recommendedName>
</protein>
<dbReference type="EMBL" id="NXIF01000030">
    <property type="protein sequence ID" value="PKI80687.1"/>
    <property type="molecule type" value="Genomic_DNA"/>
</dbReference>
<gene>
    <name evidence="6" type="ORF">CP960_08080</name>
</gene>
<dbReference type="Pfam" id="PF13564">
    <property type="entry name" value="DoxX_2"/>
    <property type="match status" value="1"/>
</dbReference>
<evidence type="ECO:0000313" key="6">
    <source>
        <dbReference type="EMBL" id="PKI80687.1"/>
    </source>
</evidence>
<comment type="caution">
    <text evidence="6">The sequence shown here is derived from an EMBL/GenBank/DDBJ whole genome shotgun (WGS) entry which is preliminary data.</text>
</comment>
<name>A0A2N1J290_9BACT</name>
<feature type="transmembrane region" description="Helical" evidence="5">
    <location>
        <begin position="69"/>
        <end position="86"/>
    </location>
</feature>
<dbReference type="InterPro" id="IPR032808">
    <property type="entry name" value="DoxX"/>
</dbReference>
<evidence type="ECO:0008006" key="8">
    <source>
        <dbReference type="Google" id="ProtNLM"/>
    </source>
</evidence>
<evidence type="ECO:0000256" key="2">
    <source>
        <dbReference type="ARBA" id="ARBA00022692"/>
    </source>
</evidence>
<dbReference type="RefSeq" id="WP_101184914.1">
    <property type="nucleotide sequence ID" value="NZ_CP031218.1"/>
</dbReference>
<keyword evidence="4 5" id="KW-0472">Membrane</keyword>
<feature type="transmembrane region" description="Helical" evidence="5">
    <location>
        <begin position="7"/>
        <end position="29"/>
    </location>
</feature>
<proteinExistence type="predicted"/>
<keyword evidence="2 5" id="KW-0812">Transmembrane</keyword>
<feature type="transmembrane region" description="Helical" evidence="5">
    <location>
        <begin position="41"/>
        <end position="62"/>
    </location>
</feature>
<keyword evidence="3 5" id="KW-1133">Transmembrane helix</keyword>
<evidence type="ECO:0000256" key="3">
    <source>
        <dbReference type="ARBA" id="ARBA00022989"/>
    </source>
</evidence>
<reference evidence="6 7" key="1">
    <citation type="submission" date="2017-09" db="EMBL/GenBank/DDBJ databases">
        <title>Genomics of the genus Arcobacter.</title>
        <authorList>
            <person name="Perez-Cataluna A."/>
            <person name="Figueras M.J."/>
            <person name="Salas-Masso N."/>
        </authorList>
    </citation>
    <scope>NUCLEOTIDE SEQUENCE [LARGE SCALE GENOMIC DNA]</scope>
    <source>
        <strain evidence="6 7">DSM 18005</strain>
    </source>
</reference>
<dbReference type="GO" id="GO:0016020">
    <property type="term" value="C:membrane"/>
    <property type="evidence" value="ECO:0007669"/>
    <property type="project" value="UniProtKB-SubCell"/>
</dbReference>
<evidence type="ECO:0000256" key="5">
    <source>
        <dbReference type="SAM" id="Phobius"/>
    </source>
</evidence>
<dbReference type="AlphaFoldDB" id="A0A2N1J290"/>
<dbReference type="OrthoDB" id="7960583at2"/>
<dbReference type="KEGG" id="ahs:AHALO_0939"/>
<evidence type="ECO:0000256" key="1">
    <source>
        <dbReference type="ARBA" id="ARBA00004141"/>
    </source>
</evidence>
<comment type="subcellular location">
    <subcellularLocation>
        <location evidence="1">Membrane</location>
        <topology evidence="1">Multi-pass membrane protein</topology>
    </subcellularLocation>
</comment>
<keyword evidence="7" id="KW-1185">Reference proteome</keyword>
<accession>A0A2N1J290</accession>
<evidence type="ECO:0000313" key="7">
    <source>
        <dbReference type="Proteomes" id="UP000233248"/>
    </source>
</evidence>